<sequence length="146" mass="16110">MNSKIPESESRVHFCNKAYVADGPSNVPAFSLINEKGEATLAVYPKGSDKAFAQVDKLRRDDRVQMIADTAKALLPYFGSCGANDRMHQQLSSLSRLQSNKNRGTCLRDLDECRAVAVELSDLAGKAYEAFELQKRADKLTGKIVK</sequence>
<accession>A0A6L6YL25</accession>
<keyword evidence="2" id="KW-1185">Reference proteome</keyword>
<dbReference type="EMBL" id="WSRP01000039">
    <property type="protein sequence ID" value="MVX57652.1"/>
    <property type="molecule type" value="Genomic_DNA"/>
</dbReference>
<protein>
    <submittedName>
        <fullName evidence="1">Uncharacterized protein</fullName>
    </submittedName>
</protein>
<evidence type="ECO:0000313" key="2">
    <source>
        <dbReference type="Proteomes" id="UP000472580"/>
    </source>
</evidence>
<dbReference type="AlphaFoldDB" id="A0A6L6YL25"/>
<reference evidence="1 2" key="1">
    <citation type="submission" date="2019-12" db="EMBL/GenBank/DDBJ databases">
        <title>Microbes associate with the intestines of laboratory mice.</title>
        <authorList>
            <person name="Navarre W."/>
            <person name="Wong E."/>
        </authorList>
    </citation>
    <scope>NUCLEOTIDE SEQUENCE [LARGE SCALE GENOMIC DNA]</scope>
    <source>
        <strain evidence="1 2">NM82_D38</strain>
    </source>
</reference>
<proteinExistence type="predicted"/>
<dbReference type="OrthoDB" id="9785423at2"/>
<name>A0A6L6YL25_9BURK</name>
<evidence type="ECO:0000313" key="1">
    <source>
        <dbReference type="EMBL" id="MVX57652.1"/>
    </source>
</evidence>
<dbReference type="RefSeq" id="WP_160336069.1">
    <property type="nucleotide sequence ID" value="NZ_WSRP01000039.1"/>
</dbReference>
<comment type="caution">
    <text evidence="1">The sequence shown here is derived from an EMBL/GenBank/DDBJ whole genome shotgun (WGS) entry which is preliminary data.</text>
</comment>
<organism evidence="1 2">
    <name type="scientific">Parasutterella muris</name>
    <dbReference type="NCBI Taxonomy" id="2565572"/>
    <lineage>
        <taxon>Bacteria</taxon>
        <taxon>Pseudomonadati</taxon>
        <taxon>Pseudomonadota</taxon>
        <taxon>Betaproteobacteria</taxon>
        <taxon>Burkholderiales</taxon>
        <taxon>Sutterellaceae</taxon>
        <taxon>Parasutterella</taxon>
    </lineage>
</organism>
<gene>
    <name evidence="1" type="ORF">E5987_10665</name>
</gene>
<dbReference type="Proteomes" id="UP000472580">
    <property type="component" value="Unassembled WGS sequence"/>
</dbReference>